<name>A0A4Q9H2N3_9BURK</name>
<dbReference type="PANTHER" id="PTHR31901:SF9">
    <property type="entry name" value="GH3 DOMAIN-CONTAINING PROTEIN"/>
    <property type="match status" value="1"/>
</dbReference>
<dbReference type="OrthoDB" id="9770329at2"/>
<proteinExistence type="predicted"/>
<dbReference type="InterPro" id="IPR004993">
    <property type="entry name" value="GH3"/>
</dbReference>
<evidence type="ECO:0000259" key="1">
    <source>
        <dbReference type="Pfam" id="PF23571"/>
    </source>
</evidence>
<gene>
    <name evidence="2" type="ORF">EYS42_13110</name>
</gene>
<dbReference type="PANTHER" id="PTHR31901">
    <property type="entry name" value="GH3 DOMAIN-CONTAINING PROTEIN"/>
    <property type="match status" value="1"/>
</dbReference>
<evidence type="ECO:0000313" key="3">
    <source>
        <dbReference type="Proteomes" id="UP000292120"/>
    </source>
</evidence>
<feature type="domain" description="GH3 middle" evidence="1">
    <location>
        <begin position="337"/>
        <end position="402"/>
    </location>
</feature>
<dbReference type="GO" id="GO:0016881">
    <property type="term" value="F:acid-amino acid ligase activity"/>
    <property type="evidence" value="ECO:0007669"/>
    <property type="project" value="TreeGrafter"/>
</dbReference>
<dbReference type="AlphaFoldDB" id="A0A4Q9H2N3"/>
<accession>A0A4Q9H2N3</accession>
<protein>
    <submittedName>
        <fullName evidence="2">GH3 auxin-responsive promoter</fullName>
    </submittedName>
</protein>
<dbReference type="Proteomes" id="UP000292120">
    <property type="component" value="Unassembled WGS sequence"/>
</dbReference>
<dbReference type="InterPro" id="IPR055377">
    <property type="entry name" value="GH3_M"/>
</dbReference>
<evidence type="ECO:0000313" key="2">
    <source>
        <dbReference type="EMBL" id="TBO29342.1"/>
    </source>
</evidence>
<sequence length="551" mass="61767">MGIGTTLGHQLLRSLVNPGCRRFEQQLGQLEQVQRERLSRWLAAAANSPEGRKRGLQADWTWEQFAKAVPLSTYKDYAEVLERQRVSKEALLIDSPTVRYQPTSGSTSAVKWIPYSKMFLAEMDEVITAWFGDLYRQYPAQMHGTHYWSLSWIPTEMRSQTAGDINDDMKMLSFGKRLLAYLTQAVPQDVALAETSDDSLFATIANLCADEHFAFLSVWSPTFALGAMEQMSQWRLELAHSLATGTWGAREPRMAGTRCPRSDRAARLLRAWDGQLSPTFFKQLWPKLAVVSAWDTAAAAPWAQRLRELLPHASFQGKGLWATEGVVTFPFRGRFPLAYTSHFYEFERVDTGEVIPSWQLKEGMEVIPIMTTGSGFARYKMSDVVRVDGFLGTVPCLTFLGRNDGVDLVGEKTAATRVQEVLDGLQMQRAMPVTLLALDESRGRTPGYVLLVECQAGVDTQALQDSLSAQVELGLMSSFHYKLARELGQLQAAACVALPHMREVYLDQCRLRGMIEGNIKIEPLRHWKGAIPDVLRDVLDQKAPQVALIDA</sequence>
<dbReference type="EMBL" id="SIXI01000005">
    <property type="protein sequence ID" value="TBO29342.1"/>
    <property type="molecule type" value="Genomic_DNA"/>
</dbReference>
<comment type="caution">
    <text evidence="2">The sequence shown here is derived from an EMBL/GenBank/DDBJ whole genome shotgun (WGS) entry which is preliminary data.</text>
</comment>
<dbReference type="Pfam" id="PF03321">
    <property type="entry name" value="GH3"/>
    <property type="match status" value="1"/>
</dbReference>
<keyword evidence="3" id="KW-1185">Reference proteome</keyword>
<dbReference type="Pfam" id="PF23571">
    <property type="entry name" value="GH3_M"/>
    <property type="match status" value="1"/>
</dbReference>
<dbReference type="RefSeq" id="WP_130968637.1">
    <property type="nucleotide sequence ID" value="NZ_SIXI01000005.1"/>
</dbReference>
<reference evidence="2 3" key="1">
    <citation type="submission" date="2019-02" db="EMBL/GenBank/DDBJ databases">
        <title>Aquabacterium sp. strain KMB7.</title>
        <authorList>
            <person name="Chen W.-M."/>
        </authorList>
    </citation>
    <scope>NUCLEOTIDE SEQUENCE [LARGE SCALE GENOMIC DNA]</scope>
    <source>
        <strain evidence="2 3">KMB7</strain>
    </source>
</reference>
<dbReference type="GO" id="GO:0005737">
    <property type="term" value="C:cytoplasm"/>
    <property type="evidence" value="ECO:0007669"/>
    <property type="project" value="TreeGrafter"/>
</dbReference>
<organism evidence="2 3">
    <name type="scientific">Aquabacterium lacunae</name>
    <dbReference type="NCBI Taxonomy" id="2528630"/>
    <lineage>
        <taxon>Bacteria</taxon>
        <taxon>Pseudomonadati</taxon>
        <taxon>Pseudomonadota</taxon>
        <taxon>Betaproteobacteria</taxon>
        <taxon>Burkholderiales</taxon>
        <taxon>Aquabacterium</taxon>
    </lineage>
</organism>